<feature type="transmembrane region" description="Helical" evidence="2">
    <location>
        <begin position="80"/>
        <end position="106"/>
    </location>
</feature>
<accession>A0A6J6LN44</accession>
<dbReference type="EMBL" id="CAEZWM010000141">
    <property type="protein sequence ID" value="CAB4663066.1"/>
    <property type="molecule type" value="Genomic_DNA"/>
</dbReference>
<evidence type="ECO:0000313" key="3">
    <source>
        <dbReference type="EMBL" id="CAB4663066.1"/>
    </source>
</evidence>
<evidence type="ECO:0000313" key="5">
    <source>
        <dbReference type="EMBL" id="CAB4995995.1"/>
    </source>
</evidence>
<evidence type="ECO:0000256" key="1">
    <source>
        <dbReference type="SAM" id="MobiDB-lite"/>
    </source>
</evidence>
<dbReference type="EMBL" id="CAFBLK010000191">
    <property type="protein sequence ID" value="CAB4874301.1"/>
    <property type="molecule type" value="Genomic_DNA"/>
</dbReference>
<evidence type="ECO:0000313" key="4">
    <source>
        <dbReference type="EMBL" id="CAB4874301.1"/>
    </source>
</evidence>
<keyword evidence="2" id="KW-0472">Membrane</keyword>
<keyword evidence="2" id="KW-0812">Transmembrane</keyword>
<dbReference type="AlphaFoldDB" id="A0A6J6LN44"/>
<proteinExistence type="predicted"/>
<name>A0A6J6LN44_9ZZZZ</name>
<evidence type="ECO:0000256" key="2">
    <source>
        <dbReference type="SAM" id="Phobius"/>
    </source>
</evidence>
<keyword evidence="2" id="KW-1133">Transmembrane helix</keyword>
<organism evidence="3">
    <name type="scientific">freshwater metagenome</name>
    <dbReference type="NCBI Taxonomy" id="449393"/>
    <lineage>
        <taxon>unclassified sequences</taxon>
        <taxon>metagenomes</taxon>
        <taxon>ecological metagenomes</taxon>
    </lineage>
</organism>
<dbReference type="EMBL" id="CAFBOR010000187">
    <property type="protein sequence ID" value="CAB4995995.1"/>
    <property type="molecule type" value="Genomic_DNA"/>
</dbReference>
<sequence length="117" mass="13137">MSMSEATPAGQEHNPEPIPEPLAEPLPEPIPEPLTEREQVRIRRWRIAKWVKAAKRFGYYALLLAMVSFGVALVTGFEGFWVTLCVASLLVAVVVLPIPIIIWYGIRAAEREDRAEV</sequence>
<feature type="transmembrane region" description="Helical" evidence="2">
    <location>
        <begin position="57"/>
        <end position="74"/>
    </location>
</feature>
<feature type="region of interest" description="Disordered" evidence="1">
    <location>
        <begin position="1"/>
        <end position="32"/>
    </location>
</feature>
<gene>
    <name evidence="3" type="ORF">UFOPK2242_01089</name>
    <name evidence="4" type="ORF">UFOPK3317_01063</name>
    <name evidence="5" type="ORF">UFOPK3974_01220</name>
</gene>
<reference evidence="3" key="1">
    <citation type="submission" date="2020-05" db="EMBL/GenBank/DDBJ databases">
        <authorList>
            <person name="Chiriac C."/>
            <person name="Salcher M."/>
            <person name="Ghai R."/>
            <person name="Kavagutti S V."/>
        </authorList>
    </citation>
    <scope>NUCLEOTIDE SEQUENCE</scope>
</reference>
<feature type="compositionally biased region" description="Pro residues" evidence="1">
    <location>
        <begin position="16"/>
        <end position="32"/>
    </location>
</feature>
<protein>
    <submittedName>
        <fullName evidence="3">Unannotated protein</fullName>
    </submittedName>
</protein>